<dbReference type="AlphaFoldDB" id="A0A381PAB3"/>
<sequence length="54" mass="5588">MRCKGVLSPSKGYVSEAVRTVDSADVNTRALIIATLATGLVILIAFAAQVLIAV</sequence>
<evidence type="ECO:0000313" key="2">
    <source>
        <dbReference type="EMBL" id="SUZ63916.1"/>
    </source>
</evidence>
<name>A0A381PAB3_9ZZZZ</name>
<feature type="transmembrane region" description="Helical" evidence="1">
    <location>
        <begin position="30"/>
        <end position="52"/>
    </location>
</feature>
<keyword evidence="1" id="KW-0472">Membrane</keyword>
<reference evidence="2" key="1">
    <citation type="submission" date="2018-05" db="EMBL/GenBank/DDBJ databases">
        <authorList>
            <person name="Lanie J.A."/>
            <person name="Ng W.-L."/>
            <person name="Kazmierczak K.M."/>
            <person name="Andrzejewski T.M."/>
            <person name="Davidsen T.M."/>
            <person name="Wayne K.J."/>
            <person name="Tettelin H."/>
            <person name="Glass J.I."/>
            <person name="Rusch D."/>
            <person name="Podicherti R."/>
            <person name="Tsui H.-C.T."/>
            <person name="Winkler M.E."/>
        </authorList>
    </citation>
    <scope>NUCLEOTIDE SEQUENCE</scope>
</reference>
<accession>A0A381PAB3</accession>
<protein>
    <submittedName>
        <fullName evidence="2">Uncharacterized protein</fullName>
    </submittedName>
</protein>
<proteinExistence type="predicted"/>
<keyword evidence="1" id="KW-0812">Transmembrane</keyword>
<gene>
    <name evidence="2" type="ORF">METZ01_LOCUS16770</name>
</gene>
<organism evidence="2">
    <name type="scientific">marine metagenome</name>
    <dbReference type="NCBI Taxonomy" id="408172"/>
    <lineage>
        <taxon>unclassified sequences</taxon>
        <taxon>metagenomes</taxon>
        <taxon>ecological metagenomes</taxon>
    </lineage>
</organism>
<dbReference type="EMBL" id="UINC01000927">
    <property type="protein sequence ID" value="SUZ63916.1"/>
    <property type="molecule type" value="Genomic_DNA"/>
</dbReference>
<evidence type="ECO:0000256" key="1">
    <source>
        <dbReference type="SAM" id="Phobius"/>
    </source>
</evidence>
<keyword evidence="1" id="KW-1133">Transmembrane helix</keyword>